<comment type="caution">
    <text evidence="1">The sequence shown here is derived from an EMBL/GenBank/DDBJ whole genome shotgun (WGS) entry which is preliminary data.</text>
</comment>
<sequence length="89" mass="10026">RLNCLAEAEKRNALGTDQNAILVDELTEFATMSLIRIPFQRQPLRQTTNSTISTLPWTTSMMSNLYGLLIHPRGTWLPELEISNLSLPA</sequence>
<name>A0A9N9VEB2_9HYPO</name>
<evidence type="ECO:0000313" key="1">
    <source>
        <dbReference type="EMBL" id="CAH0021634.1"/>
    </source>
</evidence>
<proteinExistence type="predicted"/>
<organism evidence="1 2">
    <name type="scientific">Clonostachys rhizophaga</name>
    <dbReference type="NCBI Taxonomy" id="160324"/>
    <lineage>
        <taxon>Eukaryota</taxon>
        <taxon>Fungi</taxon>
        <taxon>Dikarya</taxon>
        <taxon>Ascomycota</taxon>
        <taxon>Pezizomycotina</taxon>
        <taxon>Sordariomycetes</taxon>
        <taxon>Hypocreomycetidae</taxon>
        <taxon>Hypocreales</taxon>
        <taxon>Bionectriaceae</taxon>
        <taxon>Clonostachys</taxon>
    </lineage>
</organism>
<keyword evidence="2" id="KW-1185">Reference proteome</keyword>
<gene>
    <name evidence="1" type="ORF">CRHIZ90672A_00010313</name>
</gene>
<feature type="non-terminal residue" evidence="1">
    <location>
        <position position="1"/>
    </location>
</feature>
<dbReference type="Proteomes" id="UP000696573">
    <property type="component" value="Unassembled WGS sequence"/>
</dbReference>
<reference evidence="1" key="1">
    <citation type="submission" date="2021-10" db="EMBL/GenBank/DDBJ databases">
        <authorList>
            <person name="Piombo E."/>
        </authorList>
    </citation>
    <scope>NUCLEOTIDE SEQUENCE</scope>
</reference>
<accession>A0A9N9VEB2</accession>
<dbReference type="AlphaFoldDB" id="A0A9N9VEB2"/>
<dbReference type="EMBL" id="CABFNQ020000659">
    <property type="protein sequence ID" value="CAH0021634.1"/>
    <property type="molecule type" value="Genomic_DNA"/>
</dbReference>
<evidence type="ECO:0000313" key="2">
    <source>
        <dbReference type="Proteomes" id="UP000696573"/>
    </source>
</evidence>
<protein>
    <submittedName>
        <fullName evidence="1">Uncharacterized protein</fullName>
    </submittedName>
</protein>